<keyword evidence="9 22" id="KW-0732">Signal</keyword>
<dbReference type="PANTHER" id="PTHR10151:SF79">
    <property type="entry name" value="BIS(5'-ADENOSYL)-TRIPHOSPHATASE ENPP4"/>
    <property type="match status" value="1"/>
</dbReference>
<evidence type="ECO:0000256" key="15">
    <source>
        <dbReference type="ARBA" id="ARBA00023157"/>
    </source>
</evidence>
<keyword evidence="12 21" id="KW-1133">Transmembrane helix</keyword>
<dbReference type="Gene3D" id="3.40.720.10">
    <property type="entry name" value="Alkaline Phosphatase, subunit A"/>
    <property type="match status" value="1"/>
</dbReference>
<keyword evidence="15" id="KW-1015">Disulfide bond</keyword>
<evidence type="ECO:0000256" key="1">
    <source>
        <dbReference type="ARBA" id="ARBA00001947"/>
    </source>
</evidence>
<dbReference type="GeneID" id="102351069"/>
<evidence type="ECO:0000256" key="8">
    <source>
        <dbReference type="ARBA" id="ARBA00022723"/>
    </source>
</evidence>
<evidence type="ECO:0000256" key="10">
    <source>
        <dbReference type="ARBA" id="ARBA00022801"/>
    </source>
</evidence>
<evidence type="ECO:0000256" key="7">
    <source>
        <dbReference type="ARBA" id="ARBA00022696"/>
    </source>
</evidence>
<evidence type="ECO:0000313" key="23">
    <source>
        <dbReference type="Ensembl" id="ENSLACP00000017081.1"/>
    </source>
</evidence>
<dbReference type="InterPro" id="IPR017850">
    <property type="entry name" value="Alkaline_phosphatase_core_sf"/>
</dbReference>
<keyword evidence="6 21" id="KW-0812">Transmembrane</keyword>
<reference evidence="24" key="1">
    <citation type="submission" date="2011-08" db="EMBL/GenBank/DDBJ databases">
        <title>The draft genome of Latimeria chalumnae.</title>
        <authorList>
            <person name="Di Palma F."/>
            <person name="Alfoldi J."/>
            <person name="Johnson J."/>
            <person name="Berlin A."/>
            <person name="Gnerre S."/>
            <person name="Jaffe D."/>
            <person name="MacCallum I."/>
            <person name="Young S."/>
            <person name="Walker B.J."/>
            <person name="Lander E."/>
            <person name="Lindblad-Toh K."/>
        </authorList>
    </citation>
    <scope>NUCLEOTIDE SEQUENCE [LARGE SCALE GENOMIC DNA]</scope>
    <source>
        <strain evidence="24">Wild caught</strain>
    </source>
</reference>
<keyword evidence="5" id="KW-1003">Cell membrane</keyword>
<accession>H3B5B0</accession>
<evidence type="ECO:0000256" key="19">
    <source>
        <dbReference type="ARBA" id="ARBA00031824"/>
    </source>
</evidence>
<feature type="chain" id="PRO_5003580940" description="bis(5'-adenosyl)-triphosphatase" evidence="22">
    <location>
        <begin position="20"/>
        <end position="456"/>
    </location>
</feature>
<protein>
    <recommendedName>
        <fullName evidence="4">bis(5'-adenosyl)-triphosphatase</fullName>
        <ecNumber evidence="4">3.6.1.29</ecNumber>
    </recommendedName>
    <alternativeName>
        <fullName evidence="19">AP3A hydrolase</fullName>
    </alternativeName>
    <alternativeName>
        <fullName evidence="18">Ectonucleotide pyrophosphatase/phosphodiesterase family member 4</fullName>
    </alternativeName>
</protein>
<dbReference type="eggNOG" id="KOG2645">
    <property type="taxonomic scope" value="Eukaryota"/>
</dbReference>
<evidence type="ECO:0000256" key="20">
    <source>
        <dbReference type="ARBA" id="ARBA00047780"/>
    </source>
</evidence>
<sequence>MLYSMFLTVLFIAFGISVCDDSNSTRISVPKLLLVSFDGFRADYLKHYSFPNLQRFIADGVLVDQVTDAFITKTFPNHYTLVTGLYEESHGIVANYMYDPDAKKNFTASNKDPFWWNEATPLWVTNQLQGHKSAAAMWPGTDVFIQNMTSSHYMKYDFNITFQQRVDTLIPWLANSIDPASFALLYWEEPDYSGHKYGPDNATKMSKALKEVDDHIGYLMEKLNNSGLWDSLNVIITSDHGMAQCSDDRLIKLDDCLGRGNYTLVDRTPVAALIPIKNTTYVYNLLKKCSPHLAVYLKDEIPDRFHYKHNNRIQPIILVAEEGWTIIQNGVLPRLGDHGYDNSLPSMHSFLAARGPVFRKGYTLKNIKSVDVYPLMCHILGLKAQPNNGTLSNTRCLLAAQWCISLPEVIGIVIGALMILTTVTCLIIIMKNRGDTSQPFTRLRLQDDDDDDPLIG</sequence>
<dbReference type="InParanoid" id="H3B5B0"/>
<keyword evidence="8" id="KW-0479">Metal-binding</keyword>
<dbReference type="InterPro" id="IPR002591">
    <property type="entry name" value="Phosphodiest/P_Trfase"/>
</dbReference>
<dbReference type="GO" id="GO:0007596">
    <property type="term" value="P:blood coagulation"/>
    <property type="evidence" value="ECO:0007669"/>
    <property type="project" value="UniProtKB-KW"/>
</dbReference>
<evidence type="ECO:0000313" key="24">
    <source>
        <dbReference type="Proteomes" id="UP000008672"/>
    </source>
</evidence>
<dbReference type="PANTHER" id="PTHR10151">
    <property type="entry name" value="ECTONUCLEOTIDE PYROPHOSPHATASE/PHOSPHODIESTERASE"/>
    <property type="match status" value="1"/>
</dbReference>
<dbReference type="RefSeq" id="XP_005998879.1">
    <property type="nucleotide sequence ID" value="XM_005998817.3"/>
</dbReference>
<comment type="function">
    <text evidence="17">Hydrolyzes extracellular Ap3A into AMP and ADP, and Ap4A into AMP and ATP. Ap3A and Ap4A are diadenosine polyphosphates thought to induce proliferation of vascular smooth muscle cells. Acts as a procoagulant, mediating platelet aggregation at the site of nascent thrombus via release of ADP from Ap3A and activation of ADP receptors.</text>
</comment>
<feature type="transmembrane region" description="Helical" evidence="21">
    <location>
        <begin position="409"/>
        <end position="429"/>
    </location>
</feature>
<dbReference type="EMBL" id="AFYH01096727">
    <property type="status" value="NOT_ANNOTATED_CDS"/>
    <property type="molecule type" value="Genomic_DNA"/>
</dbReference>
<evidence type="ECO:0000256" key="12">
    <source>
        <dbReference type="ARBA" id="ARBA00022989"/>
    </source>
</evidence>
<evidence type="ECO:0000256" key="11">
    <source>
        <dbReference type="ARBA" id="ARBA00022833"/>
    </source>
</evidence>
<evidence type="ECO:0000256" key="17">
    <source>
        <dbReference type="ARBA" id="ARBA00025036"/>
    </source>
</evidence>
<dbReference type="SUPFAM" id="SSF53649">
    <property type="entry name" value="Alkaline phosphatase-like"/>
    <property type="match status" value="1"/>
</dbReference>
<reference evidence="23" key="3">
    <citation type="submission" date="2025-09" db="UniProtKB">
        <authorList>
            <consortium name="Ensembl"/>
        </authorList>
    </citation>
    <scope>IDENTIFICATION</scope>
</reference>
<comment type="similarity">
    <text evidence="3">Belongs to the nucleotide pyrophosphatase/phosphodiesterase family.</text>
</comment>
<evidence type="ECO:0000256" key="2">
    <source>
        <dbReference type="ARBA" id="ARBA00004251"/>
    </source>
</evidence>
<dbReference type="CDD" id="cd16018">
    <property type="entry name" value="Enpp"/>
    <property type="match status" value="1"/>
</dbReference>
<dbReference type="Ensembl" id="ENSLACT00000017206.1">
    <property type="protein sequence ID" value="ENSLACP00000017081.1"/>
    <property type="gene ID" value="ENSLACG00000015052.1"/>
</dbReference>
<evidence type="ECO:0000256" key="5">
    <source>
        <dbReference type="ARBA" id="ARBA00022475"/>
    </source>
</evidence>
<dbReference type="Gene3D" id="3.30.1360.180">
    <property type="match status" value="1"/>
</dbReference>
<dbReference type="FunCoup" id="H3B5B0">
    <property type="interactions" value="565"/>
</dbReference>
<dbReference type="EC" id="3.6.1.29" evidence="4"/>
<name>H3B5B0_LATCH</name>
<dbReference type="GeneTree" id="ENSGT00940000158831"/>
<organism evidence="23 24">
    <name type="scientific">Latimeria chalumnae</name>
    <name type="common">Coelacanth</name>
    <dbReference type="NCBI Taxonomy" id="7897"/>
    <lineage>
        <taxon>Eukaryota</taxon>
        <taxon>Metazoa</taxon>
        <taxon>Chordata</taxon>
        <taxon>Craniata</taxon>
        <taxon>Vertebrata</taxon>
        <taxon>Euteleostomi</taxon>
        <taxon>Coelacanthiformes</taxon>
        <taxon>Coelacanthidae</taxon>
        <taxon>Latimeria</taxon>
    </lineage>
</organism>
<dbReference type="AlphaFoldDB" id="H3B5B0"/>
<dbReference type="STRING" id="7897.ENSLACP00000017081"/>
<evidence type="ECO:0000256" key="3">
    <source>
        <dbReference type="ARBA" id="ARBA00010594"/>
    </source>
</evidence>
<dbReference type="HOGENOM" id="CLU_017594_1_2_1"/>
<dbReference type="Proteomes" id="UP000008672">
    <property type="component" value="Unassembled WGS sequence"/>
</dbReference>
<keyword evidence="7" id="KW-0356">Hemostasis</keyword>
<reference evidence="23" key="2">
    <citation type="submission" date="2025-08" db="UniProtKB">
        <authorList>
            <consortium name="Ensembl"/>
        </authorList>
    </citation>
    <scope>IDENTIFICATION</scope>
</reference>
<proteinExistence type="inferred from homology"/>
<keyword evidence="24" id="KW-1185">Reference proteome</keyword>
<keyword evidence="13" id="KW-0094">Blood coagulation</keyword>
<dbReference type="CTD" id="22875"/>
<keyword evidence="11" id="KW-0862">Zinc</keyword>
<evidence type="ECO:0000256" key="6">
    <source>
        <dbReference type="ARBA" id="ARBA00022692"/>
    </source>
</evidence>
<dbReference type="Bgee" id="ENSLACG00000015052">
    <property type="expression patterns" value="Expressed in muscle tissue and 2 other cell types or tissues"/>
</dbReference>
<dbReference type="KEGG" id="lcm:102351069"/>
<dbReference type="GO" id="GO:0047710">
    <property type="term" value="F:bis(5'-adenosyl)-triphosphatase activity"/>
    <property type="evidence" value="ECO:0007669"/>
    <property type="project" value="UniProtKB-EC"/>
</dbReference>
<dbReference type="EMBL" id="AFYH01096728">
    <property type="status" value="NOT_ANNOTATED_CDS"/>
    <property type="molecule type" value="Genomic_DNA"/>
</dbReference>
<evidence type="ECO:0000256" key="14">
    <source>
        <dbReference type="ARBA" id="ARBA00023136"/>
    </source>
</evidence>
<gene>
    <name evidence="23" type="primary">ENPP4</name>
</gene>
<comment type="catalytic activity">
    <reaction evidence="20">
        <text>P(1),P(3)-bis(5'-adenosyl) triphosphate + H2O = AMP + ADP + 2 H(+)</text>
        <dbReference type="Rhea" id="RHEA:13893"/>
        <dbReference type="ChEBI" id="CHEBI:15377"/>
        <dbReference type="ChEBI" id="CHEBI:15378"/>
        <dbReference type="ChEBI" id="CHEBI:58529"/>
        <dbReference type="ChEBI" id="CHEBI:456215"/>
        <dbReference type="ChEBI" id="CHEBI:456216"/>
        <dbReference type="EC" id="3.6.1.29"/>
    </reaction>
</comment>
<dbReference type="GO" id="GO:0005886">
    <property type="term" value="C:plasma membrane"/>
    <property type="evidence" value="ECO:0007669"/>
    <property type="project" value="UniProtKB-SubCell"/>
</dbReference>
<dbReference type="GO" id="GO:0046872">
    <property type="term" value="F:metal ion binding"/>
    <property type="evidence" value="ECO:0007669"/>
    <property type="project" value="UniProtKB-KW"/>
</dbReference>
<evidence type="ECO:0000256" key="13">
    <source>
        <dbReference type="ARBA" id="ARBA00023084"/>
    </source>
</evidence>
<evidence type="ECO:0000256" key="16">
    <source>
        <dbReference type="ARBA" id="ARBA00023180"/>
    </source>
</evidence>
<evidence type="ECO:0000256" key="18">
    <source>
        <dbReference type="ARBA" id="ARBA00031114"/>
    </source>
</evidence>
<dbReference type="OrthoDB" id="415411at2759"/>
<dbReference type="OMA" id="DVCIDHS"/>
<keyword evidence="10" id="KW-0378">Hydrolase</keyword>
<comment type="cofactor">
    <cofactor evidence="1">
        <name>Zn(2+)</name>
        <dbReference type="ChEBI" id="CHEBI:29105"/>
    </cofactor>
</comment>
<evidence type="ECO:0000256" key="21">
    <source>
        <dbReference type="SAM" id="Phobius"/>
    </source>
</evidence>
<evidence type="ECO:0000256" key="4">
    <source>
        <dbReference type="ARBA" id="ARBA00012377"/>
    </source>
</evidence>
<keyword evidence="16" id="KW-0325">Glycoprotein</keyword>
<feature type="signal peptide" evidence="22">
    <location>
        <begin position="1"/>
        <end position="19"/>
    </location>
</feature>
<dbReference type="RefSeq" id="XP_064412402.1">
    <property type="nucleotide sequence ID" value="XM_064556332.1"/>
</dbReference>
<comment type="subcellular location">
    <subcellularLocation>
        <location evidence="2">Cell membrane</location>
        <topology evidence="2">Single-pass type I membrane protein</topology>
    </subcellularLocation>
</comment>
<evidence type="ECO:0000256" key="9">
    <source>
        <dbReference type="ARBA" id="ARBA00022729"/>
    </source>
</evidence>
<keyword evidence="14 21" id="KW-0472">Membrane</keyword>
<evidence type="ECO:0000256" key="22">
    <source>
        <dbReference type="SAM" id="SignalP"/>
    </source>
</evidence>
<dbReference type="Pfam" id="PF01663">
    <property type="entry name" value="Phosphodiest"/>
    <property type="match status" value="1"/>
</dbReference>